<keyword evidence="1" id="KW-0472">Membrane</keyword>
<dbReference type="AlphaFoldDB" id="A0AA39HAW0"/>
<feature type="domain" description="7TM GPCR serpentine receptor class x (Srx)" evidence="2">
    <location>
        <begin position="35"/>
        <end position="292"/>
    </location>
</feature>
<dbReference type="SUPFAM" id="SSF81321">
    <property type="entry name" value="Family A G protein-coupled receptor-like"/>
    <property type="match status" value="2"/>
</dbReference>
<feature type="domain" description="7TM GPCR serpentine receptor class x (Srx)" evidence="2">
    <location>
        <begin position="326"/>
        <end position="583"/>
    </location>
</feature>
<feature type="transmembrane region" description="Helical" evidence="1">
    <location>
        <begin position="24"/>
        <end position="47"/>
    </location>
</feature>
<dbReference type="PANTHER" id="PTHR23017:SF3">
    <property type="entry name" value="G-PROTEIN COUPLED RECEPTORS FAMILY 1 PROFILE DOMAIN-CONTAINING PROTEIN"/>
    <property type="match status" value="1"/>
</dbReference>
<keyword evidence="1" id="KW-1133">Transmembrane helix</keyword>
<feature type="transmembrane region" description="Helical" evidence="1">
    <location>
        <begin position="59"/>
        <end position="78"/>
    </location>
</feature>
<feature type="transmembrane region" description="Helical" evidence="1">
    <location>
        <begin position="483"/>
        <end position="508"/>
    </location>
</feature>
<evidence type="ECO:0000313" key="4">
    <source>
        <dbReference type="Proteomes" id="UP001175271"/>
    </source>
</evidence>
<feature type="transmembrane region" description="Helical" evidence="1">
    <location>
        <begin position="266"/>
        <end position="292"/>
    </location>
</feature>
<proteinExistence type="predicted"/>
<accession>A0AA39HAW0</accession>
<evidence type="ECO:0000259" key="2">
    <source>
        <dbReference type="Pfam" id="PF10328"/>
    </source>
</evidence>
<feature type="transmembrane region" description="Helical" evidence="1">
    <location>
        <begin position="193"/>
        <end position="218"/>
    </location>
</feature>
<evidence type="ECO:0000313" key="3">
    <source>
        <dbReference type="EMBL" id="KAK0402430.1"/>
    </source>
</evidence>
<keyword evidence="1" id="KW-0812">Transmembrane</keyword>
<feature type="transmembrane region" description="Helical" evidence="1">
    <location>
        <begin position="529"/>
        <end position="550"/>
    </location>
</feature>
<dbReference type="InterPro" id="IPR019430">
    <property type="entry name" value="7TM_GPCR_serpentine_rcpt_Srx"/>
</dbReference>
<dbReference type="Pfam" id="PF10328">
    <property type="entry name" value="7TM_GPCR_Srx"/>
    <property type="match status" value="2"/>
</dbReference>
<reference evidence="3" key="1">
    <citation type="submission" date="2023-06" db="EMBL/GenBank/DDBJ databases">
        <title>Genomic analysis of the entomopathogenic nematode Steinernema hermaphroditum.</title>
        <authorList>
            <person name="Schwarz E.M."/>
            <person name="Heppert J.K."/>
            <person name="Baniya A."/>
            <person name="Schwartz H.T."/>
            <person name="Tan C.-H."/>
            <person name="Antoshechkin I."/>
            <person name="Sternberg P.W."/>
            <person name="Goodrich-Blair H."/>
            <person name="Dillman A.R."/>
        </authorList>
    </citation>
    <scope>NUCLEOTIDE SEQUENCE</scope>
    <source>
        <strain evidence="3">PS9179</strain>
        <tissue evidence="3">Whole animal</tissue>
    </source>
</reference>
<organism evidence="3 4">
    <name type="scientific">Steinernema hermaphroditum</name>
    <dbReference type="NCBI Taxonomy" id="289476"/>
    <lineage>
        <taxon>Eukaryota</taxon>
        <taxon>Metazoa</taxon>
        <taxon>Ecdysozoa</taxon>
        <taxon>Nematoda</taxon>
        <taxon>Chromadorea</taxon>
        <taxon>Rhabditida</taxon>
        <taxon>Tylenchina</taxon>
        <taxon>Panagrolaimomorpha</taxon>
        <taxon>Strongyloidoidea</taxon>
        <taxon>Steinernematidae</taxon>
        <taxon>Steinernema</taxon>
    </lineage>
</organism>
<name>A0AA39HAW0_9BILA</name>
<feature type="transmembrane region" description="Helical" evidence="1">
    <location>
        <begin position="556"/>
        <end position="582"/>
    </location>
</feature>
<dbReference type="EMBL" id="JAUCMV010000004">
    <property type="protein sequence ID" value="KAK0402430.1"/>
    <property type="molecule type" value="Genomic_DNA"/>
</dbReference>
<feature type="transmembrane region" description="Helical" evidence="1">
    <location>
        <begin position="394"/>
        <end position="416"/>
    </location>
</feature>
<feature type="transmembrane region" description="Helical" evidence="1">
    <location>
        <begin position="313"/>
        <end position="337"/>
    </location>
</feature>
<dbReference type="Gene3D" id="1.20.1070.10">
    <property type="entry name" value="Rhodopsin 7-helix transmembrane proteins"/>
    <property type="match status" value="2"/>
</dbReference>
<feature type="transmembrane region" description="Helical" evidence="1">
    <location>
        <begin position="90"/>
        <end position="118"/>
    </location>
</feature>
<comment type="caution">
    <text evidence="3">The sequence shown here is derived from an EMBL/GenBank/DDBJ whole genome shotgun (WGS) entry which is preliminary data.</text>
</comment>
<evidence type="ECO:0000256" key="1">
    <source>
        <dbReference type="SAM" id="Phobius"/>
    </source>
</evidence>
<sequence length="619" mass="69765">MNNTTFVYGSELQGRGYPTKTDLIVGYMTVIIGSMAFFGAFLNLYLIGKLKAFHNAFGFFWAVRSVGEIGTDITFAVYSGPVTIMQNTDISPYLAIIIYHFSYTFAYIQCVMNFIIALNRFVAVWLPLHYQRIFNKKLCIFVAVMVACQALSVITLYLIFPCQEVGYGPRFYSQVFVKCEPGIERNYSILAYILNKICFIMACCGTAAINLTTFLKIGHIRLSSNVRFNNKDFKRDVRLFSLGVVQDVLMMIIVFSIVVCNNEQDLGIIGILLSYDGLIFIYMFNTIFTIMNNSTFVYGSELQGRGYATNTDLIVGYMTIIIGSLACIGAVLNLYLIGKLNIFQNAFGFFWASRSAGEIGTEITFVLYSGPITIMQNTNISPYMSIAIYHFSYTFAYIQCVMNFIIALNRFVAVWLPLHYQRIFNKKLCIFVAVMVACQGLSVITLYLIFPCQNVGYGPRFYSQVFVKCEPGMERNYSMLAYVLNKICFIMACCGTAAINLTTFLKIAHIRLSSNMRFNNKDFKRDVRLFSLGVVQDVLMMIIVFSIVVCNNEQDLGIIGILLSYDGLIFIYMFNTLSMVFFNPECRRFLFGGRKATVSSAYITNTGTAAQSVTGPATS</sequence>
<feature type="transmembrane region" description="Helical" evidence="1">
    <location>
        <begin position="239"/>
        <end position="260"/>
    </location>
</feature>
<dbReference type="PANTHER" id="PTHR23017">
    <property type="entry name" value="SERPENTINE RECEPTOR, CLASS X"/>
    <property type="match status" value="1"/>
</dbReference>
<feature type="transmembrane region" description="Helical" evidence="1">
    <location>
        <begin position="428"/>
        <end position="450"/>
    </location>
</feature>
<gene>
    <name evidence="3" type="ORF">QR680_016329</name>
</gene>
<keyword evidence="4" id="KW-1185">Reference proteome</keyword>
<feature type="transmembrane region" description="Helical" evidence="1">
    <location>
        <begin position="138"/>
        <end position="160"/>
    </location>
</feature>
<protein>
    <recommendedName>
        <fullName evidence="2">7TM GPCR serpentine receptor class x (Srx) domain-containing protein</fullName>
    </recommendedName>
</protein>
<dbReference type="Proteomes" id="UP001175271">
    <property type="component" value="Unassembled WGS sequence"/>
</dbReference>